<dbReference type="RefSeq" id="XP_051064307.1">
    <property type="nucleotide sequence ID" value="XM_051217877.1"/>
</dbReference>
<dbReference type="GO" id="GO:0051453">
    <property type="term" value="P:regulation of intracellular pH"/>
    <property type="evidence" value="ECO:0007669"/>
    <property type="project" value="TreeGrafter"/>
</dbReference>
<feature type="region of interest" description="Disordered" evidence="10">
    <location>
        <begin position="435"/>
        <end position="455"/>
    </location>
</feature>
<feature type="compositionally biased region" description="Polar residues" evidence="10">
    <location>
        <begin position="1357"/>
        <end position="1366"/>
    </location>
</feature>
<feature type="transmembrane region" description="Helical" evidence="9">
    <location>
        <begin position="1093"/>
        <end position="1110"/>
    </location>
</feature>
<accession>A0A922IHM6</accession>
<dbReference type="KEGG" id="shx:MS3_00009497"/>
<gene>
    <name evidence="13" type="primary">SLC4A8_1</name>
    <name evidence="13" type="ORF">MS3_00009497</name>
</gene>
<organism evidence="13 14">
    <name type="scientific">Schistosoma haematobium</name>
    <name type="common">Blood fluke</name>
    <dbReference type="NCBI Taxonomy" id="6185"/>
    <lineage>
        <taxon>Eukaryota</taxon>
        <taxon>Metazoa</taxon>
        <taxon>Spiralia</taxon>
        <taxon>Lophotrochozoa</taxon>
        <taxon>Platyhelminthes</taxon>
        <taxon>Trematoda</taxon>
        <taxon>Digenea</taxon>
        <taxon>Strigeidida</taxon>
        <taxon>Schistosomatoidea</taxon>
        <taxon>Schistosomatidae</taxon>
        <taxon>Schistosoma</taxon>
    </lineage>
</organism>
<evidence type="ECO:0000256" key="2">
    <source>
        <dbReference type="ARBA" id="ARBA00010993"/>
    </source>
</evidence>
<dbReference type="InterPro" id="IPR013769">
    <property type="entry name" value="Band3_cytoplasmic_dom"/>
</dbReference>
<dbReference type="PANTHER" id="PTHR11453">
    <property type="entry name" value="ANION EXCHANGE PROTEIN"/>
    <property type="match status" value="1"/>
</dbReference>
<feature type="transmembrane region" description="Helical" evidence="9">
    <location>
        <begin position="641"/>
        <end position="660"/>
    </location>
</feature>
<evidence type="ECO:0000256" key="10">
    <source>
        <dbReference type="SAM" id="MobiDB-lite"/>
    </source>
</evidence>
<feature type="transmembrane region" description="Helical" evidence="9">
    <location>
        <begin position="833"/>
        <end position="851"/>
    </location>
</feature>
<dbReference type="Pfam" id="PF00955">
    <property type="entry name" value="HCO3_cotransp"/>
    <property type="match status" value="1"/>
</dbReference>
<dbReference type="GO" id="GO:0008510">
    <property type="term" value="F:sodium:bicarbonate symporter activity"/>
    <property type="evidence" value="ECO:0007669"/>
    <property type="project" value="TreeGrafter"/>
</dbReference>
<feature type="transmembrane region" description="Helical" evidence="9">
    <location>
        <begin position="672"/>
        <end position="694"/>
    </location>
</feature>
<keyword evidence="4" id="KW-1003">Cell membrane</keyword>
<feature type="transmembrane region" description="Helical" evidence="9">
    <location>
        <begin position="961"/>
        <end position="985"/>
    </location>
</feature>
<dbReference type="GeneID" id="24590742"/>
<proteinExistence type="inferred from homology"/>
<dbReference type="Gene3D" id="1.10.287.570">
    <property type="entry name" value="Helical hairpin bin"/>
    <property type="match status" value="1"/>
</dbReference>
<evidence type="ECO:0000256" key="1">
    <source>
        <dbReference type="ARBA" id="ARBA00004554"/>
    </source>
</evidence>
<comment type="caution">
    <text evidence="13">The sequence shown here is derived from an EMBL/GenBank/DDBJ whole genome shotgun (WGS) entry which is preliminary data.</text>
</comment>
<dbReference type="InterPro" id="IPR003020">
    <property type="entry name" value="HCO3_transpt_euk"/>
</dbReference>
<feature type="transmembrane region" description="Helical" evidence="9">
    <location>
        <begin position="1021"/>
        <end position="1040"/>
    </location>
</feature>
<protein>
    <recommendedName>
        <fullName evidence="9">Anion exchange protein</fullName>
    </recommendedName>
</protein>
<dbReference type="NCBIfam" id="TIGR00834">
    <property type="entry name" value="ae"/>
    <property type="match status" value="1"/>
</dbReference>
<dbReference type="GO" id="GO:0008509">
    <property type="term" value="F:monoatomic anion transmembrane transporter activity"/>
    <property type="evidence" value="ECO:0007669"/>
    <property type="project" value="InterPro"/>
</dbReference>
<evidence type="ECO:0000256" key="8">
    <source>
        <dbReference type="ARBA" id="ARBA00023136"/>
    </source>
</evidence>
<name>A0A922IHM6_SCHHA</name>
<dbReference type="Gene3D" id="3.40.930.10">
    <property type="entry name" value="Mannitol-specific EII, Chain A"/>
    <property type="match status" value="1"/>
</dbReference>
<comment type="similarity">
    <text evidence="2 9">Belongs to the anion exchanger (TC 2.A.31) family.</text>
</comment>
<keyword evidence="8 9" id="KW-0472">Membrane</keyword>
<feature type="transmembrane region" description="Helical" evidence="9">
    <location>
        <begin position="1047"/>
        <end position="1066"/>
    </location>
</feature>
<evidence type="ECO:0000313" key="13">
    <source>
        <dbReference type="EMBL" id="KAH9579300.1"/>
    </source>
</evidence>
<dbReference type="Proteomes" id="UP000471633">
    <property type="component" value="Unassembled WGS sequence"/>
</dbReference>
<dbReference type="InterPro" id="IPR003024">
    <property type="entry name" value="Na/HCO3_transpt"/>
</dbReference>
<dbReference type="SUPFAM" id="SSF55804">
    <property type="entry name" value="Phoshotransferase/anion transport protein"/>
    <property type="match status" value="1"/>
</dbReference>
<feature type="transmembrane region" description="Helical" evidence="9">
    <location>
        <begin position="700"/>
        <end position="718"/>
    </location>
</feature>
<dbReference type="CTD" id="24590742"/>
<sequence>MSEPGNLSDEPILDSKVKCNIGEPSQDEIEDHRSKLSMIAGLSVNNDIATLSTSQFPQGIASGPSAHRHRRRRKRIGTNSTREESSKAFPTNPSEHVMFLLGECDGDDEQTHQLFCELDELWNDPSGSGETEWREAARWIKFEEDVEENGERWSKPHVATLPLFSVFELRSCLASGVIMLNLESYSMEQIADLVLNLLISEDRLPLDQRDLLFDVLLRRHVHLHERLRPKLIGRSATNLPLIRSLADIGKRHSAKDVEKAGEAPYTSLAKMPTLTGMDSLDPATAAHITAHAQAQPSGPSEVMSGSLQGKYDLHFLKKIAPGSETSNILVGETTFLTTQITVFIRLKEAVLLGDLTEVPVPTRFLFIHLGTIGNAAKYREIGRSMGVLMSDEVFHDVAYKARSRTDLLAGLDEFLSAATVLPPGEWDPSIRIEPPASVPSQDSRKTTVSNGPQSTVIPLQITTSEPGVAVVEQLHVGGDKLASLCLAAVGNATPRSQQVDGVTKPIGQSDSIHKSKTDLARSTGSRLELTNIESGGGSDDHGGGGGHGDDPALNRTGRIFGGLVQDIKRRAPHYVSDFTDAIHVQCCASFIFLYFACLTPIITFGGLLAQATGGYLGTIESILSGAVVGITYSLFSGQPLTIMGSTGPVLVFESIIFRLCTKMDWSYLSFRLWIGIWVAVALFIMVALDLSALVKFITRFTEESFAALIGLIFFIEALKKTYAISKKYKVDLSWSPDLVDKHHCACFPSENQTDFERLSTMYETHPLTHIPLVGFNSTFEPESVQDLMEKQIDWEAISRGRYSWKSQEYQDLCVQLNGTWIGKSCRPFYVPDVFFFSCILFIATFVLAFTMKSMRNSLFFPTRVRQLISDFSVVIAIAIGTTTDFLMNLHTPKLLVPTTFEPTLGYSKRGWFIHPFDNNPWWTSIVAIGPSFLAVILIFMDQQITAVIVNRREHKLKKGAGYHLDLLVVAVTILSNSILGIPWFVAATVLSINHVLSLKKESETNAPGERPVYLGCREQRVTGVLIFLFIGLSVFMTPLLSRIPMPVLYGIFLFMGISSMRGIQMFERLSLLFMPVKYQPDYPYLRHVSLRRVHLFTIIQVACLVMLWVIKSIEVLAILFPIMVLAMCFIRKGLDFIFTQEELKWLDQILPSTKRKPFPRSLVTSVPSNNDFNKNTKFSSSANLLQEKKISQSEEKRINITEEMSKTSIWRQLSGADINNECKKASNKSKDTKPSSGSSSKTRHRKAKHFSSTSPCEDDEDETLRTETNHLSNNSTTTTTPGNNSNNNNSDANDQHDQSTSNSPSVAFPTKQQQPVLFCIDPKDTVNNTKGQTINVKEDRNTDSLPLLDTPKIMINPPSNQGSPETAQRRQQHRVQRI</sequence>
<evidence type="ECO:0000256" key="3">
    <source>
        <dbReference type="ARBA" id="ARBA00022448"/>
    </source>
</evidence>
<feature type="compositionally biased region" description="Polar residues" evidence="10">
    <location>
        <begin position="1298"/>
        <end position="1308"/>
    </location>
</feature>
<evidence type="ECO:0000313" key="14">
    <source>
        <dbReference type="Proteomes" id="UP000471633"/>
    </source>
</evidence>
<dbReference type="EMBL" id="AMPZ03000008">
    <property type="protein sequence ID" value="KAH9579300.1"/>
    <property type="molecule type" value="Genomic_DNA"/>
</dbReference>
<dbReference type="InterPro" id="IPR011531">
    <property type="entry name" value="HCO3_transpt-like_TM_dom"/>
</dbReference>
<feature type="transmembrane region" description="Helical" evidence="9">
    <location>
        <begin position="615"/>
        <end position="635"/>
    </location>
</feature>
<evidence type="ECO:0000259" key="12">
    <source>
        <dbReference type="Pfam" id="PF07565"/>
    </source>
</evidence>
<keyword evidence="6 9" id="KW-1133">Transmembrane helix</keyword>
<feature type="domain" description="Bicarbonate transporter-like transmembrane" evidence="11">
    <location>
        <begin position="558"/>
        <end position="1150"/>
    </location>
</feature>
<evidence type="ECO:0000256" key="6">
    <source>
        <dbReference type="ARBA" id="ARBA00022989"/>
    </source>
</evidence>
<evidence type="ECO:0000256" key="7">
    <source>
        <dbReference type="ARBA" id="ARBA00023065"/>
    </source>
</evidence>
<dbReference type="FunFam" id="1.10.287.570:FF:000001">
    <property type="entry name" value="Anion exchange protein"/>
    <property type="match status" value="1"/>
</dbReference>
<feature type="transmembrane region" description="Helical" evidence="9">
    <location>
        <begin position="1115"/>
        <end position="1134"/>
    </location>
</feature>
<feature type="compositionally biased region" description="Polar residues" evidence="10">
    <location>
        <begin position="496"/>
        <end position="510"/>
    </location>
</feature>
<dbReference type="InterPro" id="IPR016152">
    <property type="entry name" value="PTrfase/Anion_transptr"/>
</dbReference>
<feature type="transmembrane region" description="Helical" evidence="9">
    <location>
        <begin position="921"/>
        <end position="940"/>
    </location>
</feature>
<feature type="transmembrane region" description="Helical" evidence="9">
    <location>
        <begin position="588"/>
        <end position="608"/>
    </location>
</feature>
<keyword evidence="14" id="KW-1185">Reference proteome</keyword>
<evidence type="ECO:0000256" key="9">
    <source>
        <dbReference type="RuleBase" id="RU362035"/>
    </source>
</evidence>
<comment type="subcellular location">
    <subcellularLocation>
        <location evidence="1">Basolateral cell membrane</location>
        <topology evidence="1">Multi-pass membrane protein</topology>
    </subcellularLocation>
    <subcellularLocation>
        <location evidence="9">Membrane</location>
        <topology evidence="9">Multi-pass membrane protein</topology>
    </subcellularLocation>
</comment>
<feature type="compositionally biased region" description="Basic and acidic residues" evidence="10">
    <location>
        <begin position="1222"/>
        <end position="1233"/>
    </location>
</feature>
<evidence type="ECO:0000259" key="11">
    <source>
        <dbReference type="Pfam" id="PF00955"/>
    </source>
</evidence>
<dbReference type="PANTHER" id="PTHR11453:SF36">
    <property type="entry name" value="ANION EXCHANGE PROTEIN"/>
    <property type="match status" value="1"/>
</dbReference>
<evidence type="ECO:0000256" key="5">
    <source>
        <dbReference type="ARBA" id="ARBA00022692"/>
    </source>
</evidence>
<feature type="domain" description="Band 3 cytoplasmic" evidence="12">
    <location>
        <begin position="112"/>
        <end position="428"/>
    </location>
</feature>
<keyword evidence="3 9" id="KW-0813">Transport</keyword>
<feature type="region of interest" description="Disordered" evidence="10">
    <location>
        <begin position="55"/>
        <end position="92"/>
    </location>
</feature>
<reference evidence="13" key="2">
    <citation type="journal article" date="2019" name="Gigascience">
        <title>High-quality Schistosoma haematobium genome achieved by single-molecule and long-range sequencing.</title>
        <authorList>
            <person name="Stroehlein A.J."/>
            <person name="Korhonen P.K."/>
            <person name="Chong T.M."/>
            <person name="Lim Y.L."/>
            <person name="Chan K.G."/>
            <person name="Webster B."/>
            <person name="Rollinson D."/>
            <person name="Brindley P.J."/>
            <person name="Gasser R.B."/>
            <person name="Young N.D."/>
        </authorList>
    </citation>
    <scope>NUCLEOTIDE SEQUENCE</scope>
</reference>
<dbReference type="PRINTS" id="PR01232">
    <property type="entry name" value="NAHCO3TRSPRT"/>
</dbReference>
<dbReference type="GO" id="GO:0016323">
    <property type="term" value="C:basolateral plasma membrane"/>
    <property type="evidence" value="ECO:0007669"/>
    <property type="project" value="UniProtKB-SubCell"/>
</dbReference>
<feature type="region of interest" description="Disordered" evidence="10">
    <location>
        <begin position="496"/>
        <end position="551"/>
    </location>
</feature>
<reference evidence="13" key="1">
    <citation type="journal article" date="2012" name="Nat. Genet.">
        <title>Whole-genome sequence of Schistosoma haematobium.</title>
        <authorList>
            <person name="Young N.D."/>
            <person name="Jex A.R."/>
            <person name="Li B."/>
            <person name="Liu S."/>
            <person name="Yang L."/>
            <person name="Xiong Z."/>
            <person name="Li Y."/>
            <person name="Cantacessi C."/>
            <person name="Hall R.S."/>
            <person name="Xu X."/>
            <person name="Chen F."/>
            <person name="Wu X."/>
            <person name="Zerlotini A."/>
            <person name="Oliveira G."/>
            <person name="Hofmann A."/>
            <person name="Zhang G."/>
            <person name="Fang X."/>
            <person name="Kang Y."/>
            <person name="Campbell B.E."/>
            <person name="Loukas A."/>
            <person name="Ranganathan S."/>
            <person name="Rollinson D."/>
            <person name="Rinaldi G."/>
            <person name="Brindley P.J."/>
            <person name="Yang H."/>
            <person name="Wang J."/>
            <person name="Wang J."/>
            <person name="Gasser R.B."/>
        </authorList>
    </citation>
    <scope>NUCLEOTIDE SEQUENCE</scope>
</reference>
<feature type="compositionally biased region" description="Polar residues" evidence="10">
    <location>
        <begin position="438"/>
        <end position="455"/>
    </location>
</feature>
<dbReference type="Pfam" id="PF07565">
    <property type="entry name" value="Band_3_cyto"/>
    <property type="match status" value="1"/>
</dbReference>
<keyword evidence="5 9" id="KW-0812">Transmembrane</keyword>
<feature type="compositionally biased region" description="Low complexity" evidence="10">
    <location>
        <begin position="1269"/>
        <end position="1292"/>
    </location>
</feature>
<feature type="region of interest" description="Disordered" evidence="10">
    <location>
        <begin position="1222"/>
        <end position="1308"/>
    </location>
</feature>
<feature type="region of interest" description="Disordered" evidence="10">
    <location>
        <begin position="1339"/>
        <end position="1378"/>
    </location>
</feature>
<dbReference type="GO" id="GO:0005452">
    <property type="term" value="F:solute:inorganic anion antiporter activity"/>
    <property type="evidence" value="ECO:0007669"/>
    <property type="project" value="InterPro"/>
</dbReference>
<feature type="compositionally biased region" description="Basic and acidic residues" evidence="10">
    <location>
        <begin position="538"/>
        <end position="551"/>
    </location>
</feature>
<evidence type="ECO:0000256" key="4">
    <source>
        <dbReference type="ARBA" id="ARBA00022475"/>
    </source>
</evidence>
<reference evidence="13" key="3">
    <citation type="submission" date="2021-06" db="EMBL/GenBank/DDBJ databases">
        <title>Chromosome-level genome assembly for S. haematobium.</title>
        <authorList>
            <person name="Stroehlein A.J."/>
        </authorList>
    </citation>
    <scope>NUCLEOTIDE SEQUENCE</scope>
</reference>
<feature type="compositionally biased region" description="Basic residues" evidence="10">
    <location>
        <begin position="66"/>
        <end position="76"/>
    </location>
</feature>
<keyword evidence="7 9" id="KW-0406">Ion transport</keyword>
<reference evidence="13" key="4">
    <citation type="journal article" date="2022" name="PLoS Pathog.">
        <title>Chromosome-level genome of Schistosoma haematobium underpins genome-wide explorations of molecular variation.</title>
        <authorList>
            <person name="Stroehlein A.J."/>
            <person name="Korhonen P.K."/>
            <person name="Lee V.V."/>
            <person name="Ralph S.A."/>
            <person name="Mentink-Kane M."/>
            <person name="You H."/>
            <person name="McManus D.P."/>
            <person name="Tchuente L.T."/>
            <person name="Stothard J.R."/>
            <person name="Kaur P."/>
            <person name="Dudchenko O."/>
            <person name="Aiden E.L."/>
            <person name="Yang B."/>
            <person name="Yang H."/>
            <person name="Emery A.M."/>
            <person name="Webster B.L."/>
            <person name="Brindley P.J."/>
            <person name="Rollinson D."/>
            <person name="Chang B.C.H."/>
            <person name="Gasser R.B."/>
            <person name="Young N.D."/>
        </authorList>
    </citation>
    <scope>NUCLEOTIDE SEQUENCE</scope>
</reference>